<accession>A0A2W5B1N3</accession>
<protein>
    <recommendedName>
        <fullName evidence="3">DUF4192 domain-containing protein</fullName>
    </recommendedName>
</protein>
<gene>
    <name evidence="1" type="ORF">DI609_08515</name>
</gene>
<evidence type="ECO:0000313" key="1">
    <source>
        <dbReference type="EMBL" id="PZO99337.1"/>
    </source>
</evidence>
<dbReference type="Pfam" id="PF13830">
    <property type="entry name" value="DUF4192"/>
    <property type="match status" value="1"/>
</dbReference>
<dbReference type="InterPro" id="IPR025447">
    <property type="entry name" value="DUF4192"/>
</dbReference>
<comment type="caution">
    <text evidence="1">The sequence shown here is derived from an EMBL/GenBank/DDBJ whole genome shotgun (WGS) entry which is preliminary data.</text>
</comment>
<dbReference type="AlphaFoldDB" id="A0A2W5B1N3"/>
<name>A0A2W5B1N3_9CORY</name>
<organism evidence="1 2">
    <name type="scientific">Corynebacterium urealyticum</name>
    <dbReference type="NCBI Taxonomy" id="43771"/>
    <lineage>
        <taxon>Bacteria</taxon>
        <taxon>Bacillati</taxon>
        <taxon>Actinomycetota</taxon>
        <taxon>Actinomycetes</taxon>
        <taxon>Mycobacteriales</taxon>
        <taxon>Corynebacteriaceae</taxon>
        <taxon>Corynebacterium</taxon>
    </lineage>
</organism>
<proteinExistence type="predicted"/>
<evidence type="ECO:0008006" key="3">
    <source>
        <dbReference type="Google" id="ProtNLM"/>
    </source>
</evidence>
<evidence type="ECO:0000313" key="2">
    <source>
        <dbReference type="Proteomes" id="UP000249451"/>
    </source>
</evidence>
<dbReference type="EMBL" id="QFNY01000208">
    <property type="protein sequence ID" value="PZO99337.1"/>
    <property type="molecule type" value="Genomic_DNA"/>
</dbReference>
<sequence>MLGFTPQDSLVLIGLQPVSKDGPPRGSNPGDRATTHATVTFQVGPVVRADLDGDSTEEALDTFCAALGAPISDTVPTDQCPQVIILVIGGTPARAVDVFTDTRTQLALAGIPVHTSHWAQEIADHQEWATYDLHTQLWVDEGTIPVQSANPVALHAGVTNALNFAAREDMECWLDQQNPPLAGQPNPQCLDAALRQLLAKTEEILDGLTTVEDAMADLALLSAIAGLCGDPRSQAFLITASIGMPSPVIRSLLAATARHTAGDVRSNVLYVLTQVLVGNGEGVVAFHTARRAVCEATSAMGWKDNQVLVIALKTGLALQIVKDKVAIATEVLNGKNPHEHVPADTREAFMRVLDWDAVEHLRHLDTEGGELAKP</sequence>
<dbReference type="Proteomes" id="UP000249451">
    <property type="component" value="Unassembled WGS sequence"/>
</dbReference>
<reference evidence="1 2" key="1">
    <citation type="submission" date="2017-11" db="EMBL/GenBank/DDBJ databases">
        <title>Infants hospitalized years apart are colonized by the same room-sourced microbial strains.</title>
        <authorList>
            <person name="Brooks B."/>
            <person name="Olm M.R."/>
            <person name="Firek B.A."/>
            <person name="Baker R."/>
            <person name="Thomas B.C."/>
            <person name="Morowitz M.J."/>
            <person name="Banfield J.F."/>
        </authorList>
    </citation>
    <scope>NUCLEOTIDE SEQUENCE [LARGE SCALE GENOMIC DNA]</scope>
    <source>
        <strain evidence="1">S2_012_000_R3_87</strain>
    </source>
</reference>